<dbReference type="GO" id="GO:0016787">
    <property type="term" value="F:hydrolase activity"/>
    <property type="evidence" value="ECO:0007669"/>
    <property type="project" value="UniProtKB-KW"/>
</dbReference>
<evidence type="ECO:0000256" key="4">
    <source>
        <dbReference type="ARBA" id="ARBA00022722"/>
    </source>
</evidence>
<dbReference type="EMBL" id="JACEFF010000106">
    <property type="protein sequence ID" value="KAH9643909.1"/>
    <property type="molecule type" value="Genomic_DNA"/>
</dbReference>
<protein>
    <recommendedName>
        <fullName evidence="9">DDE Tnp4 domain-containing protein</fullName>
    </recommendedName>
</protein>
<evidence type="ECO:0000313" key="12">
    <source>
        <dbReference type="Proteomes" id="UP000814243"/>
    </source>
</evidence>
<comment type="subcellular location">
    <subcellularLocation>
        <location evidence="2">Nucleus</location>
    </subcellularLocation>
</comment>
<accession>A0A922SNK5</accession>
<comment type="similarity">
    <text evidence="3">Belongs to the HARBI1 family.</text>
</comment>
<organism evidence="11 12">
    <name type="scientific">Spodoptera exigua</name>
    <name type="common">Beet armyworm</name>
    <name type="synonym">Noctua fulgens</name>
    <dbReference type="NCBI Taxonomy" id="7107"/>
    <lineage>
        <taxon>Eukaryota</taxon>
        <taxon>Metazoa</taxon>
        <taxon>Ecdysozoa</taxon>
        <taxon>Arthropoda</taxon>
        <taxon>Hexapoda</taxon>
        <taxon>Insecta</taxon>
        <taxon>Pterygota</taxon>
        <taxon>Neoptera</taxon>
        <taxon>Endopterygota</taxon>
        <taxon>Lepidoptera</taxon>
        <taxon>Glossata</taxon>
        <taxon>Ditrysia</taxon>
        <taxon>Noctuoidea</taxon>
        <taxon>Noctuidae</taxon>
        <taxon>Amphipyrinae</taxon>
        <taxon>Spodoptera</taxon>
    </lineage>
</organism>
<evidence type="ECO:0000256" key="7">
    <source>
        <dbReference type="ARBA" id="ARBA00023242"/>
    </source>
</evidence>
<evidence type="ECO:0000256" key="2">
    <source>
        <dbReference type="ARBA" id="ARBA00004123"/>
    </source>
</evidence>
<dbReference type="InterPro" id="IPR045249">
    <property type="entry name" value="HARBI1-like"/>
</dbReference>
<dbReference type="EMBL" id="JACEFF010000863">
    <property type="protein sequence ID" value="KAH9629547.1"/>
    <property type="molecule type" value="Genomic_DNA"/>
</dbReference>
<evidence type="ECO:0000313" key="11">
    <source>
        <dbReference type="EMBL" id="KAH9643909.1"/>
    </source>
</evidence>
<dbReference type="AlphaFoldDB" id="A0A922SNK5"/>
<evidence type="ECO:0000259" key="9">
    <source>
        <dbReference type="Pfam" id="PF13359"/>
    </source>
</evidence>
<keyword evidence="5" id="KW-0479">Metal-binding</keyword>
<evidence type="ECO:0000256" key="8">
    <source>
        <dbReference type="SAM" id="MobiDB-lite"/>
    </source>
</evidence>
<feature type="region of interest" description="Disordered" evidence="8">
    <location>
        <begin position="335"/>
        <end position="363"/>
    </location>
</feature>
<sequence length="392" mass="44217">MGYEVVQMVKDLRGVGLELCIPRLEKIVFVAEVVKYEENLNVGCDVVWVVVKNASTVFFAEVVSNEENLKIGCGTLVIVKSEKTVFVAEVVSYDEYLKIGCGTAWMLKGVRTAFVVGVLPQTESEWIQVAAEFEDKWNFNHCIGACDGKHISIEKPPGSGSLFYNYKGFFSVILFAVVNANYEFMYVQTGTNGSVNDAAVFESTKFYQKLVNGCLNLPPSSPLSGTETHAPYVLIGDSAFSINKHFMKPYPFKGISRERRIFNYRLSRARRVVENAFGILASRFRVLRRPLSLDLSNVDAVVMACCALHNYLRKQEPDYITRKWIDHENTSQGSIRHGDWRKHTDGLTSLKNTSKSQRNEEGNQVRNTFMNYFNSVGRVAFQDKMINAVPTI</sequence>
<dbReference type="GO" id="GO:0046872">
    <property type="term" value="F:metal ion binding"/>
    <property type="evidence" value="ECO:0007669"/>
    <property type="project" value="UniProtKB-KW"/>
</dbReference>
<keyword evidence="6" id="KW-0378">Hydrolase</keyword>
<keyword evidence="7" id="KW-0539">Nucleus</keyword>
<reference evidence="11" key="1">
    <citation type="journal article" date="2021" name="G3 (Bethesda)">
        <title>Genome and transcriptome analysis of the beet armyworm Spodoptera exigua reveals targets for pest control. .</title>
        <authorList>
            <person name="Simon S."/>
            <person name="Breeschoten T."/>
            <person name="Jansen H.J."/>
            <person name="Dirks R.P."/>
            <person name="Schranz M.E."/>
            <person name="Ros V.I.D."/>
        </authorList>
    </citation>
    <scope>NUCLEOTIDE SEQUENCE</scope>
    <source>
        <strain evidence="11">TB_SE_WUR_2020</strain>
    </source>
</reference>
<dbReference type="Proteomes" id="UP000814243">
    <property type="component" value="Unassembled WGS sequence"/>
</dbReference>
<comment type="caution">
    <text evidence="11">The sequence shown here is derived from an EMBL/GenBank/DDBJ whole genome shotgun (WGS) entry which is preliminary data.</text>
</comment>
<dbReference type="GO" id="GO:0005634">
    <property type="term" value="C:nucleus"/>
    <property type="evidence" value="ECO:0007669"/>
    <property type="project" value="UniProtKB-SubCell"/>
</dbReference>
<evidence type="ECO:0000256" key="5">
    <source>
        <dbReference type="ARBA" id="ARBA00022723"/>
    </source>
</evidence>
<evidence type="ECO:0000256" key="1">
    <source>
        <dbReference type="ARBA" id="ARBA00001968"/>
    </source>
</evidence>
<dbReference type="InterPro" id="IPR027806">
    <property type="entry name" value="HARBI1_dom"/>
</dbReference>
<keyword evidence="4" id="KW-0540">Nuclease</keyword>
<proteinExistence type="inferred from homology"/>
<comment type="cofactor">
    <cofactor evidence="1">
        <name>a divalent metal cation</name>
        <dbReference type="ChEBI" id="CHEBI:60240"/>
    </cofactor>
</comment>
<name>A0A922SNK5_SPOEX</name>
<dbReference type="PANTHER" id="PTHR22930:SF284">
    <property type="entry name" value="DDE TNP4 DOMAIN-CONTAINING PROTEIN"/>
    <property type="match status" value="1"/>
</dbReference>
<dbReference type="GO" id="GO:0004518">
    <property type="term" value="F:nuclease activity"/>
    <property type="evidence" value="ECO:0007669"/>
    <property type="project" value="UniProtKB-KW"/>
</dbReference>
<dbReference type="Pfam" id="PF13359">
    <property type="entry name" value="DDE_Tnp_4"/>
    <property type="match status" value="1"/>
</dbReference>
<evidence type="ECO:0000256" key="3">
    <source>
        <dbReference type="ARBA" id="ARBA00006958"/>
    </source>
</evidence>
<gene>
    <name evidence="10" type="ORF">HF086_014558</name>
    <name evidence="11" type="ORF">HF086_016459</name>
</gene>
<evidence type="ECO:0000313" key="10">
    <source>
        <dbReference type="EMBL" id="KAH9629547.1"/>
    </source>
</evidence>
<feature type="compositionally biased region" description="Basic and acidic residues" evidence="8">
    <location>
        <begin position="336"/>
        <end position="345"/>
    </location>
</feature>
<feature type="domain" description="DDE Tnp4" evidence="9">
    <location>
        <begin position="147"/>
        <end position="310"/>
    </location>
</feature>
<dbReference type="PANTHER" id="PTHR22930">
    <property type="match status" value="1"/>
</dbReference>
<evidence type="ECO:0000256" key="6">
    <source>
        <dbReference type="ARBA" id="ARBA00022801"/>
    </source>
</evidence>
<feature type="compositionally biased region" description="Polar residues" evidence="8">
    <location>
        <begin position="346"/>
        <end position="356"/>
    </location>
</feature>